<evidence type="ECO:0000256" key="2">
    <source>
        <dbReference type="PROSITE-ProRule" id="PRU00267"/>
    </source>
</evidence>
<feature type="DNA-binding region" description="HMG box" evidence="2">
    <location>
        <begin position="54"/>
        <end position="131"/>
    </location>
</feature>
<feature type="region of interest" description="Disordered" evidence="4">
    <location>
        <begin position="305"/>
        <end position="351"/>
    </location>
</feature>
<protein>
    <recommendedName>
        <fullName evidence="5">HMG box domain-containing protein</fullName>
    </recommendedName>
</protein>
<dbReference type="CDD" id="cd00084">
    <property type="entry name" value="HMG-box_SF"/>
    <property type="match status" value="1"/>
</dbReference>
<sequence length="351" mass="38000">MSGNASAAQSDDGDKDPVVTDKKPEPKVTKGKAKSAKKATKNKRFRSKKPKDMPPRPLSAYNLFFKEERVRMLTGDVASEGDDAPKRIGFEAMAKTIGKRWKELPEIELARYKAEAKDQMDNYRREMDKYHLNVAKRARLEKEQAAAQKAEEEAAAAAARKTMFESNPQGDMQQMVPGLASTMGGSNSAAMGGSGNFDMEQLLRAQQGMLNPAMNVPMMGLGANFSQFYGSSGLPAGIGTGGLGMGMGQTNSQFFPGSMMQGNSFPQQDNSQHMMQNQNPMAFQLEQHLQQQQLQMLQQQQLLMQMSGAQGQQPPYGSGGGSGDISGFPAGPDSSFAYSDQNTFHGNPGGS</sequence>
<evidence type="ECO:0000259" key="5">
    <source>
        <dbReference type="PROSITE" id="PS50118"/>
    </source>
</evidence>
<feature type="compositionally biased region" description="Polar residues" evidence="4">
    <location>
        <begin position="336"/>
        <end position="345"/>
    </location>
</feature>
<dbReference type="PANTHER" id="PTHR48112">
    <property type="entry name" value="HIGH MOBILITY GROUP PROTEIN DSP1"/>
    <property type="match status" value="1"/>
</dbReference>
<feature type="coiled-coil region" evidence="3">
    <location>
        <begin position="109"/>
        <end position="167"/>
    </location>
</feature>
<feature type="compositionally biased region" description="Basic and acidic residues" evidence="4">
    <location>
        <begin position="15"/>
        <end position="28"/>
    </location>
</feature>
<keyword evidence="1 2" id="KW-0238">DNA-binding</keyword>
<keyword evidence="2" id="KW-0539">Nucleus</keyword>
<evidence type="ECO:0000256" key="4">
    <source>
        <dbReference type="SAM" id="MobiDB-lite"/>
    </source>
</evidence>
<feature type="compositionally biased region" description="Basic residues" evidence="4">
    <location>
        <begin position="29"/>
        <end position="49"/>
    </location>
</feature>
<dbReference type="EMBL" id="OU594947">
    <property type="protein sequence ID" value="CAG9291138.1"/>
    <property type="molecule type" value="Genomic_DNA"/>
</dbReference>
<feature type="compositionally biased region" description="Low complexity" evidence="4">
    <location>
        <begin position="305"/>
        <end position="316"/>
    </location>
</feature>
<evidence type="ECO:0000256" key="3">
    <source>
        <dbReference type="SAM" id="Coils"/>
    </source>
</evidence>
<dbReference type="InterPro" id="IPR036910">
    <property type="entry name" value="HMG_box_dom_sf"/>
</dbReference>
<accession>A0A8J9X7N9</accession>
<dbReference type="PROSITE" id="PS50118">
    <property type="entry name" value="HMG_BOX_2"/>
    <property type="match status" value="1"/>
</dbReference>
<dbReference type="AlphaFoldDB" id="A0A8J9X7N9"/>
<gene>
    <name evidence="6" type="ORF">PTTT1_LOCUS46996</name>
</gene>
<evidence type="ECO:0000313" key="6">
    <source>
        <dbReference type="EMBL" id="CAG9291138.1"/>
    </source>
</evidence>
<dbReference type="InterPro" id="IPR050342">
    <property type="entry name" value="HMGB"/>
</dbReference>
<name>A0A8J9X7N9_PHATR</name>
<dbReference type="GO" id="GO:0003677">
    <property type="term" value="F:DNA binding"/>
    <property type="evidence" value="ECO:0007669"/>
    <property type="project" value="UniProtKB-UniRule"/>
</dbReference>
<dbReference type="InterPro" id="IPR009071">
    <property type="entry name" value="HMG_box_dom"/>
</dbReference>
<dbReference type="PANTHER" id="PTHR48112:SF15">
    <property type="entry name" value="HMG BOX DOMAIN-CONTAINING PROTEIN"/>
    <property type="match status" value="1"/>
</dbReference>
<reference evidence="6" key="1">
    <citation type="submission" date="2022-02" db="EMBL/GenBank/DDBJ databases">
        <authorList>
            <person name="Giguere J D."/>
        </authorList>
    </citation>
    <scope>NUCLEOTIDE SEQUENCE</scope>
    <source>
        <strain evidence="6">CCAP 1055/1</strain>
    </source>
</reference>
<keyword evidence="3" id="KW-0175">Coiled coil</keyword>
<dbReference type="GO" id="GO:0005634">
    <property type="term" value="C:nucleus"/>
    <property type="evidence" value="ECO:0007669"/>
    <property type="project" value="UniProtKB-UniRule"/>
</dbReference>
<dbReference type="Gene3D" id="1.10.30.10">
    <property type="entry name" value="High mobility group box domain"/>
    <property type="match status" value="1"/>
</dbReference>
<feature type="domain" description="HMG box" evidence="5">
    <location>
        <begin position="54"/>
        <end position="131"/>
    </location>
</feature>
<evidence type="ECO:0000256" key="1">
    <source>
        <dbReference type="ARBA" id="ARBA00023125"/>
    </source>
</evidence>
<organism evidence="6">
    <name type="scientific">Phaeodactylum tricornutum</name>
    <name type="common">Diatom</name>
    <dbReference type="NCBI Taxonomy" id="2850"/>
    <lineage>
        <taxon>Eukaryota</taxon>
        <taxon>Sar</taxon>
        <taxon>Stramenopiles</taxon>
        <taxon>Ochrophyta</taxon>
        <taxon>Bacillariophyta</taxon>
        <taxon>Bacillariophyceae</taxon>
        <taxon>Bacillariophycidae</taxon>
        <taxon>Naviculales</taxon>
        <taxon>Phaeodactylaceae</taxon>
        <taxon>Phaeodactylum</taxon>
    </lineage>
</organism>
<feature type="region of interest" description="Disordered" evidence="4">
    <location>
        <begin position="1"/>
        <end position="59"/>
    </location>
</feature>
<proteinExistence type="predicted"/>
<dbReference type="Proteomes" id="UP000836788">
    <property type="component" value="Chromosome 6"/>
</dbReference>
<dbReference type="SUPFAM" id="SSF47095">
    <property type="entry name" value="HMG-box"/>
    <property type="match status" value="1"/>
</dbReference>
<dbReference type="SMART" id="SM00398">
    <property type="entry name" value="HMG"/>
    <property type="match status" value="1"/>
</dbReference>
<dbReference type="Pfam" id="PF09011">
    <property type="entry name" value="HMG_box_2"/>
    <property type="match status" value="1"/>
</dbReference>